<feature type="transmembrane region" description="Helical" evidence="1">
    <location>
        <begin position="202"/>
        <end position="224"/>
    </location>
</feature>
<keyword evidence="1" id="KW-1133">Transmembrane helix</keyword>
<keyword evidence="3" id="KW-1185">Reference proteome</keyword>
<keyword evidence="1" id="KW-0812">Transmembrane</keyword>
<dbReference type="Proteomes" id="UP001217089">
    <property type="component" value="Unassembled WGS sequence"/>
</dbReference>
<comment type="caution">
    <text evidence="2">The sequence shown here is derived from an EMBL/GenBank/DDBJ whole genome shotgun (WGS) entry which is preliminary data.</text>
</comment>
<evidence type="ECO:0000313" key="2">
    <source>
        <dbReference type="EMBL" id="KAJ8305777.1"/>
    </source>
</evidence>
<gene>
    <name evidence="2" type="ORF">KUTeg_016322</name>
</gene>
<name>A0ABQ9EPB7_TEGGR</name>
<organism evidence="2 3">
    <name type="scientific">Tegillarca granosa</name>
    <name type="common">Malaysian cockle</name>
    <name type="synonym">Anadara granosa</name>
    <dbReference type="NCBI Taxonomy" id="220873"/>
    <lineage>
        <taxon>Eukaryota</taxon>
        <taxon>Metazoa</taxon>
        <taxon>Spiralia</taxon>
        <taxon>Lophotrochozoa</taxon>
        <taxon>Mollusca</taxon>
        <taxon>Bivalvia</taxon>
        <taxon>Autobranchia</taxon>
        <taxon>Pteriomorphia</taxon>
        <taxon>Arcoida</taxon>
        <taxon>Arcoidea</taxon>
        <taxon>Arcidae</taxon>
        <taxon>Tegillarca</taxon>
    </lineage>
</organism>
<evidence type="ECO:0000313" key="3">
    <source>
        <dbReference type="Proteomes" id="UP001217089"/>
    </source>
</evidence>
<keyword evidence="1" id="KW-0472">Membrane</keyword>
<protein>
    <submittedName>
        <fullName evidence="2">Uncharacterized protein</fullName>
    </submittedName>
</protein>
<evidence type="ECO:0000256" key="1">
    <source>
        <dbReference type="SAM" id="Phobius"/>
    </source>
</evidence>
<sequence length="226" mass="26578">MKCLILDQVNTVNKRKQAETRHWQVNFYENLQLETNDNFRLLFLKETIKNLTNLVSPMQQKQFETIKGVGYWSLEISVHLKYVHSLANNKIVEYRYFLVQNDTNTSYNRCTYISGFIGNVEHDVFSNGNNFKQTSGQNSESDTSEIPVEKGRLIIIHLTLIIRNYWTIKTRKDGFKFSLLCSILFAEYQAPHVFPDPVSLAFFGYNVLHKFMCTFVVVTILMYFRR</sequence>
<proteinExistence type="predicted"/>
<accession>A0ABQ9EPB7</accession>
<reference evidence="2 3" key="1">
    <citation type="submission" date="2022-12" db="EMBL/GenBank/DDBJ databases">
        <title>Chromosome-level genome of Tegillarca granosa.</title>
        <authorList>
            <person name="Kim J."/>
        </authorList>
    </citation>
    <scope>NUCLEOTIDE SEQUENCE [LARGE SCALE GENOMIC DNA]</scope>
    <source>
        <strain evidence="2">Teg-2019</strain>
        <tissue evidence="2">Adductor muscle</tissue>
    </source>
</reference>
<dbReference type="EMBL" id="JARBDR010000813">
    <property type="protein sequence ID" value="KAJ8305777.1"/>
    <property type="molecule type" value="Genomic_DNA"/>
</dbReference>